<name>A0A4Z1E5Y9_9MICO</name>
<feature type="transmembrane region" description="Helical" evidence="5">
    <location>
        <begin position="116"/>
        <end position="138"/>
    </location>
</feature>
<dbReference type="PANTHER" id="PTHR23526:SF1">
    <property type="entry name" value="MAJOR FACILITATOR SUPERFAMILY MFS_1"/>
    <property type="match status" value="1"/>
</dbReference>
<dbReference type="PROSITE" id="PS50850">
    <property type="entry name" value="MFS"/>
    <property type="match status" value="1"/>
</dbReference>
<feature type="transmembrane region" description="Helical" evidence="5">
    <location>
        <begin position="273"/>
        <end position="295"/>
    </location>
</feature>
<feature type="transmembrane region" description="Helical" evidence="5">
    <location>
        <begin position="241"/>
        <end position="261"/>
    </location>
</feature>
<accession>A0A4Z1E5Y9</accession>
<evidence type="ECO:0000313" key="8">
    <source>
        <dbReference type="Proteomes" id="UP000297318"/>
    </source>
</evidence>
<dbReference type="InterPro" id="IPR052528">
    <property type="entry name" value="Sugar_transport-like"/>
</dbReference>
<sequence>MTAETTEDAYGGRRAVRRNAFLFFLDGVTFQPSLALISMAAVVPLLLEHLGASTAQFAIATSVVSVGTFISQPYFVSLCSRSRRMGKTFARVLLLQRFLFLAFVLAMPLLASHHGLMTWVFLASWTIFNVLAGSGTLFNVPLVLKLLPPRKRAGLRGVGMAGGSIIALAATALIPITIARIPFPGSYMVLFGIGLVFLFANAAGFWFMDERDDVEPRVPMKVSEYLRDVPGTLRHDATFRAMVTSCVFLVVANSLLPFYTLHAIRTFAAGEDYVALLASLAIVTGVAVNLTFGFIIDRRGPVALSPIAAVAATAAGVVGLVGHSLAALSVAWVLANVASACYMKTTMLMLGDVSPSGKAPSYVGILFSISMLVSGVVVLALAPLLDAIGFTALFVIVGGCGAVAWFWNARVFQPRLARSRQASPTH</sequence>
<feature type="transmembrane region" description="Helical" evidence="5">
    <location>
        <begin position="388"/>
        <end position="408"/>
    </location>
</feature>
<evidence type="ECO:0000259" key="6">
    <source>
        <dbReference type="PROSITE" id="PS50850"/>
    </source>
</evidence>
<proteinExistence type="predicted"/>
<keyword evidence="2 5" id="KW-0812">Transmembrane</keyword>
<feature type="transmembrane region" description="Helical" evidence="5">
    <location>
        <begin position="187"/>
        <end position="207"/>
    </location>
</feature>
<feature type="transmembrane region" description="Helical" evidence="5">
    <location>
        <begin position="327"/>
        <end position="350"/>
    </location>
</feature>
<evidence type="ECO:0000256" key="4">
    <source>
        <dbReference type="ARBA" id="ARBA00023136"/>
    </source>
</evidence>
<feature type="transmembrane region" description="Helical" evidence="5">
    <location>
        <begin position="362"/>
        <end position="382"/>
    </location>
</feature>
<evidence type="ECO:0000256" key="1">
    <source>
        <dbReference type="ARBA" id="ARBA00004651"/>
    </source>
</evidence>
<evidence type="ECO:0000313" key="7">
    <source>
        <dbReference type="EMBL" id="TGO05137.1"/>
    </source>
</evidence>
<dbReference type="Gene3D" id="1.20.1250.20">
    <property type="entry name" value="MFS general substrate transporter like domains"/>
    <property type="match status" value="1"/>
</dbReference>
<evidence type="ECO:0000256" key="2">
    <source>
        <dbReference type="ARBA" id="ARBA00022692"/>
    </source>
</evidence>
<keyword evidence="8" id="KW-1185">Reference proteome</keyword>
<dbReference type="GO" id="GO:0005886">
    <property type="term" value="C:plasma membrane"/>
    <property type="evidence" value="ECO:0007669"/>
    <property type="project" value="UniProtKB-SubCell"/>
</dbReference>
<feature type="transmembrane region" description="Helical" evidence="5">
    <location>
        <begin position="88"/>
        <end position="110"/>
    </location>
</feature>
<protein>
    <recommendedName>
        <fullName evidence="6">Major facilitator superfamily (MFS) profile domain-containing protein</fullName>
    </recommendedName>
</protein>
<feature type="transmembrane region" description="Helical" evidence="5">
    <location>
        <begin position="158"/>
        <end position="181"/>
    </location>
</feature>
<dbReference type="PANTHER" id="PTHR23526">
    <property type="entry name" value="INTEGRAL MEMBRANE TRANSPORT PROTEIN-RELATED"/>
    <property type="match status" value="1"/>
</dbReference>
<comment type="subcellular location">
    <subcellularLocation>
        <location evidence="1">Cell membrane</location>
        <topology evidence="1">Multi-pass membrane protein</topology>
    </subcellularLocation>
</comment>
<evidence type="ECO:0000256" key="5">
    <source>
        <dbReference type="SAM" id="Phobius"/>
    </source>
</evidence>
<dbReference type="InterPro" id="IPR036259">
    <property type="entry name" value="MFS_trans_sf"/>
</dbReference>
<comment type="caution">
    <text evidence="7">The sequence shown here is derived from an EMBL/GenBank/DDBJ whole genome shotgun (WGS) entry which is preliminary data.</text>
</comment>
<dbReference type="EMBL" id="RHPJ01000002">
    <property type="protein sequence ID" value="TGO05137.1"/>
    <property type="molecule type" value="Genomic_DNA"/>
</dbReference>
<keyword evidence="3 5" id="KW-1133">Transmembrane helix</keyword>
<reference evidence="7 8" key="1">
    <citation type="submission" date="2018-11" db="EMBL/GenBank/DDBJ databases">
        <title>Complete genome sequencing of the Actinobacteria Serinibacter sp. K3-2.</title>
        <authorList>
            <person name="Rakitin A.L."/>
            <person name="Beletsky A.V."/>
            <person name="Mardanov A.V."/>
            <person name="Ravin N.V."/>
            <person name="Gromova A.S."/>
            <person name="Filippova S.N."/>
            <person name="Gal'Chenko V.F."/>
        </authorList>
    </citation>
    <scope>NUCLEOTIDE SEQUENCE [LARGE SCALE GENOMIC DNA]</scope>
    <source>
        <strain evidence="7 8">K3-2</strain>
    </source>
</reference>
<feature type="domain" description="Major facilitator superfamily (MFS) profile" evidence="6">
    <location>
        <begin position="19"/>
        <end position="416"/>
    </location>
</feature>
<dbReference type="Proteomes" id="UP000297318">
    <property type="component" value="Unassembled WGS sequence"/>
</dbReference>
<gene>
    <name evidence="7" type="ORF">SERN_1141</name>
</gene>
<dbReference type="OrthoDB" id="8953672at2"/>
<evidence type="ECO:0000256" key="3">
    <source>
        <dbReference type="ARBA" id="ARBA00022989"/>
    </source>
</evidence>
<dbReference type="GO" id="GO:0022857">
    <property type="term" value="F:transmembrane transporter activity"/>
    <property type="evidence" value="ECO:0007669"/>
    <property type="project" value="InterPro"/>
</dbReference>
<feature type="transmembrane region" description="Helical" evidence="5">
    <location>
        <begin position="302"/>
        <end position="321"/>
    </location>
</feature>
<dbReference type="SUPFAM" id="SSF103473">
    <property type="entry name" value="MFS general substrate transporter"/>
    <property type="match status" value="1"/>
</dbReference>
<dbReference type="RefSeq" id="WP_135849191.1">
    <property type="nucleotide sequence ID" value="NZ_RHPJ01000002.1"/>
</dbReference>
<feature type="transmembrane region" description="Helical" evidence="5">
    <location>
        <begin position="55"/>
        <end position="76"/>
    </location>
</feature>
<organism evidence="7 8">
    <name type="scientific">Serinibacter arcticus</name>
    <dbReference type="NCBI Taxonomy" id="1655435"/>
    <lineage>
        <taxon>Bacteria</taxon>
        <taxon>Bacillati</taxon>
        <taxon>Actinomycetota</taxon>
        <taxon>Actinomycetes</taxon>
        <taxon>Micrococcales</taxon>
        <taxon>Beutenbergiaceae</taxon>
        <taxon>Serinibacter</taxon>
    </lineage>
</organism>
<keyword evidence="4 5" id="KW-0472">Membrane</keyword>
<feature type="transmembrane region" description="Helical" evidence="5">
    <location>
        <begin position="21"/>
        <end position="43"/>
    </location>
</feature>
<dbReference type="InterPro" id="IPR020846">
    <property type="entry name" value="MFS_dom"/>
</dbReference>
<dbReference type="AlphaFoldDB" id="A0A4Z1E5Y9"/>